<dbReference type="SMR" id="A0A3B6N0A4"/>
<dbReference type="Gramene" id="TraesJAG5D03G03203590.1">
    <property type="protein sequence ID" value="TraesJAG5D03G03203590.1.CDS1"/>
    <property type="gene ID" value="TraesJAG5D03G03203590"/>
</dbReference>
<evidence type="ECO:0000259" key="4">
    <source>
        <dbReference type="PROSITE" id="PS50234"/>
    </source>
</evidence>
<dbReference type="PANTHER" id="PTHR10579:SF135">
    <property type="entry name" value="OS12G0203500 PROTEIN"/>
    <property type="match status" value="1"/>
</dbReference>
<keyword evidence="1" id="KW-0863">Zinc-finger</keyword>
<dbReference type="Gramene" id="TraesKAR5D01G0374420.1">
    <property type="protein sequence ID" value="cds.TraesKAR5D01G0374420.1"/>
    <property type="gene ID" value="TraesKAR5D01G0374420"/>
</dbReference>
<dbReference type="InterPro" id="IPR032838">
    <property type="entry name" value="Vwaint_dom"/>
</dbReference>
<accession>A0A3B6N0A4</accession>
<dbReference type="Gene3D" id="3.30.40.10">
    <property type="entry name" value="Zinc/RING finger domain, C3HC4 (zinc finger)"/>
    <property type="match status" value="1"/>
</dbReference>
<dbReference type="AlphaFoldDB" id="A0A3B6N0A4"/>
<feature type="domain" description="VWFA" evidence="4">
    <location>
        <begin position="132"/>
        <end position="318"/>
    </location>
</feature>
<dbReference type="PROSITE" id="PS50234">
    <property type="entry name" value="VWFA"/>
    <property type="match status" value="1"/>
</dbReference>
<dbReference type="Gramene" id="TraesNOR5D03G03235920.1">
    <property type="protein sequence ID" value="TraesNOR5D03G03235920.1.CDS1"/>
    <property type="gene ID" value="TraesNOR5D03G03235920"/>
</dbReference>
<dbReference type="Gramene" id="TraesJUL5D03G03231520.1">
    <property type="protein sequence ID" value="TraesJUL5D03G03231520.1.CDS1"/>
    <property type="gene ID" value="TraesJUL5D03G03231520"/>
</dbReference>
<reference evidence="5" key="1">
    <citation type="submission" date="2018-08" db="EMBL/GenBank/DDBJ databases">
        <authorList>
            <person name="Rossello M."/>
        </authorList>
    </citation>
    <scope>NUCLEOTIDE SEQUENCE [LARGE SCALE GENOMIC DNA]</scope>
    <source>
        <strain evidence="5">cv. Chinese Spring</strain>
    </source>
</reference>
<protein>
    <recommendedName>
        <fullName evidence="7">VWFA domain-containing protein</fullName>
    </recommendedName>
</protein>
<evidence type="ECO:0000256" key="2">
    <source>
        <dbReference type="SAM" id="MobiDB-lite"/>
    </source>
</evidence>
<dbReference type="Gramene" id="TraesLDM5D03G03211110.1">
    <property type="protein sequence ID" value="TraesLDM5D03G03211110.1.CDS1"/>
    <property type="gene ID" value="TraesLDM5D03G03211110"/>
</dbReference>
<evidence type="ECO:0000313" key="6">
    <source>
        <dbReference type="Proteomes" id="UP000019116"/>
    </source>
</evidence>
<dbReference type="InterPro" id="IPR036465">
    <property type="entry name" value="vWFA_dom_sf"/>
</dbReference>
<dbReference type="EnsemblPlants" id="TraesCS5D02G472700.1">
    <property type="protein sequence ID" value="TraesCS5D02G472700.1.cds1"/>
    <property type="gene ID" value="TraesCS5D02G472700"/>
</dbReference>
<sequence>MINPMETRCAVCHGDMGRGHATFTAECSHSFHLRCVHHQIACPLCFTPWRDVPGVAPARDLLFRDDEPLEPQPAAAATETTTAGGGVMSITTHCEYPAIAKDASRDGFAVLVHAKAPALAPAAAKAARAPLDLVMVLDVSGSMGGRKLALLKQAVGFVVDKLGPHDRLSLVSFSCDARRLTRLTRMSDAGRASTERTVESLAAGGGTNIKEGLREAAKVIDGRRYRNAVTGVILLSDGQDNYTLSSRFYNQDVATDYSVLVPPSLIRTGDGSSPPIHTFGFGTDHDSAAMHTIAEATGGTFAFIENEAVIQDSFAQCIGGLLSVAAQEARVAVECVCPGVRLRSIKSGRYKSRVDADGGAAAVEVGELYADEERRFLLLVDVPTAGATDDVTSLMKVSCTYRDVATGQSVDVAGEDVAVKRPVEAPEAEPDVEVERERLRVQAAEDIAAARAAAERGEHAEASEMLSRRRMALRRSPLGASGDAGCAELAAELGKLSERVGDRREYDLSGRASLLCGMSAHSQQRTSVKVGRARYATPAMRKMVALSVKTREQQQQQQQAQAQPSPPSRTTMPPPPPPSTATPALAKNLVRRYHRFLRLK</sequence>
<dbReference type="OrthoDB" id="687730at2759"/>
<feature type="compositionally biased region" description="Pro residues" evidence="2">
    <location>
        <begin position="564"/>
        <end position="580"/>
    </location>
</feature>
<dbReference type="SUPFAM" id="SSF57850">
    <property type="entry name" value="RING/U-box"/>
    <property type="match status" value="1"/>
</dbReference>
<dbReference type="STRING" id="4565.A0A3B6N0A4"/>
<dbReference type="SMART" id="SM00327">
    <property type="entry name" value="VWA"/>
    <property type="match status" value="1"/>
</dbReference>
<dbReference type="InterPro" id="IPR051266">
    <property type="entry name" value="CLCR"/>
</dbReference>
<keyword evidence="6" id="KW-1185">Reference proteome</keyword>
<evidence type="ECO:0008006" key="7">
    <source>
        <dbReference type="Google" id="ProtNLM"/>
    </source>
</evidence>
<dbReference type="PANTHER" id="PTHR10579">
    <property type="entry name" value="CALCIUM-ACTIVATED CHLORIDE CHANNEL REGULATOR"/>
    <property type="match status" value="1"/>
</dbReference>
<dbReference type="Proteomes" id="UP000019116">
    <property type="component" value="Chromosome 5D"/>
</dbReference>
<evidence type="ECO:0000259" key="3">
    <source>
        <dbReference type="PROSITE" id="PS50089"/>
    </source>
</evidence>
<dbReference type="Gramene" id="TraesARI5D03G03159880.1">
    <property type="protein sequence ID" value="TraesARI5D03G03159880.1.CDS1"/>
    <property type="gene ID" value="TraesARI5D03G03159880"/>
</dbReference>
<dbReference type="SMART" id="SM00184">
    <property type="entry name" value="RING"/>
    <property type="match status" value="1"/>
</dbReference>
<dbReference type="PROSITE" id="PS50089">
    <property type="entry name" value="ZF_RING_2"/>
    <property type="match status" value="1"/>
</dbReference>
<dbReference type="SUPFAM" id="SSF53300">
    <property type="entry name" value="vWA-like"/>
    <property type="match status" value="1"/>
</dbReference>
<name>A0A3B6N0A4_WHEAT</name>
<dbReference type="KEGG" id="taes:123125881"/>
<feature type="region of interest" description="Disordered" evidence="2">
    <location>
        <begin position="547"/>
        <end position="587"/>
    </location>
</feature>
<dbReference type="Pfam" id="PF14624">
    <property type="entry name" value="Vwaint"/>
    <property type="match status" value="1"/>
</dbReference>
<dbReference type="Gramene" id="TraesCS5D03G1044400.1">
    <property type="protein sequence ID" value="TraesCS5D03G1044400.1.CDS1"/>
    <property type="gene ID" value="TraesCS5D03G1044400"/>
</dbReference>
<evidence type="ECO:0000313" key="5">
    <source>
        <dbReference type="EnsemblPlants" id="TraesCS5D02G472700.1.cds1"/>
    </source>
</evidence>
<dbReference type="GO" id="GO:0008270">
    <property type="term" value="F:zinc ion binding"/>
    <property type="evidence" value="ECO:0007669"/>
    <property type="project" value="UniProtKB-KW"/>
</dbReference>
<dbReference type="InterPro" id="IPR001841">
    <property type="entry name" value="Znf_RING"/>
</dbReference>
<keyword evidence="1" id="KW-0862">Zinc</keyword>
<dbReference type="Gene3D" id="3.40.50.410">
    <property type="entry name" value="von Willebrand factor, type A domain"/>
    <property type="match status" value="1"/>
</dbReference>
<dbReference type="Gramene" id="TraesSYM5D03G03147190.1">
    <property type="protein sequence ID" value="TraesSYM5D03G03147190.1.CDS1"/>
    <property type="gene ID" value="TraesSYM5D03G03147190"/>
</dbReference>
<dbReference type="Gramene" id="TraesCS5D02G472700.1">
    <property type="protein sequence ID" value="TraesCS5D02G472700.1.cds1"/>
    <property type="gene ID" value="TraesCS5D02G472700"/>
</dbReference>
<dbReference type="Pfam" id="PF00092">
    <property type="entry name" value="VWA"/>
    <property type="match status" value="1"/>
</dbReference>
<dbReference type="InterPro" id="IPR002035">
    <property type="entry name" value="VWF_A"/>
</dbReference>
<feature type="domain" description="RING-type" evidence="3">
    <location>
        <begin position="9"/>
        <end position="45"/>
    </location>
</feature>
<organism evidence="5">
    <name type="scientific">Triticum aestivum</name>
    <name type="common">Wheat</name>
    <dbReference type="NCBI Taxonomy" id="4565"/>
    <lineage>
        <taxon>Eukaryota</taxon>
        <taxon>Viridiplantae</taxon>
        <taxon>Streptophyta</taxon>
        <taxon>Embryophyta</taxon>
        <taxon>Tracheophyta</taxon>
        <taxon>Spermatophyta</taxon>
        <taxon>Magnoliopsida</taxon>
        <taxon>Liliopsida</taxon>
        <taxon>Poales</taxon>
        <taxon>Poaceae</taxon>
        <taxon>BOP clade</taxon>
        <taxon>Pooideae</taxon>
        <taxon>Triticodae</taxon>
        <taxon>Triticeae</taxon>
        <taxon>Triticinae</taxon>
        <taxon>Triticum</taxon>
    </lineage>
</organism>
<keyword evidence="1" id="KW-0479">Metal-binding</keyword>
<dbReference type="PaxDb" id="4565-Traes_5DL_BB61F5EC0.1"/>
<proteinExistence type="predicted"/>
<evidence type="ECO:0000256" key="1">
    <source>
        <dbReference type="PROSITE-ProRule" id="PRU00175"/>
    </source>
</evidence>
<gene>
    <name evidence="5" type="primary">LOC123107605</name>
</gene>
<dbReference type="Gramene" id="TraesSTA5D03G03197050.1">
    <property type="protein sequence ID" value="TraesSTA5D03G03197050.1.CDS1"/>
    <property type="gene ID" value="TraesSTA5D03G03197050"/>
</dbReference>
<reference evidence="5" key="2">
    <citation type="submission" date="2018-10" db="UniProtKB">
        <authorList>
            <consortium name="EnsemblPlants"/>
        </authorList>
    </citation>
    <scope>IDENTIFICATION</scope>
</reference>
<dbReference type="OMA" id="NINSGME"/>
<dbReference type="Gramene" id="TraesMAC5D03G03204970.1">
    <property type="protein sequence ID" value="TraesMAC5D03G03204970.1.CDS1"/>
    <property type="gene ID" value="TraesMAC5D03G03204970"/>
</dbReference>
<dbReference type="InterPro" id="IPR013083">
    <property type="entry name" value="Znf_RING/FYVE/PHD"/>
</dbReference>
<feature type="compositionally biased region" description="Low complexity" evidence="2">
    <location>
        <begin position="553"/>
        <end position="563"/>
    </location>
</feature>